<dbReference type="EMBL" id="LSYV01000007">
    <property type="protein sequence ID" value="KXZ53652.1"/>
    <property type="molecule type" value="Genomic_DNA"/>
</dbReference>
<dbReference type="InterPro" id="IPR037796">
    <property type="entry name" value="TAF6"/>
</dbReference>
<dbReference type="InterPro" id="IPR011442">
    <property type="entry name" value="TAF6_C"/>
</dbReference>
<evidence type="ECO:0000256" key="4">
    <source>
        <dbReference type="ARBA" id="ARBA00023163"/>
    </source>
</evidence>
<dbReference type="Proteomes" id="UP000075714">
    <property type="component" value="Unassembled WGS sequence"/>
</dbReference>
<proteinExistence type="inferred from homology"/>
<dbReference type="Pfam" id="PF07571">
    <property type="entry name" value="TAF6_C"/>
    <property type="match status" value="1"/>
</dbReference>
<comment type="similarity">
    <text evidence="2">Belongs to the TAF6 family.</text>
</comment>
<dbReference type="GO" id="GO:0046695">
    <property type="term" value="C:SLIK (SAGA-like) complex"/>
    <property type="evidence" value="ECO:0007669"/>
    <property type="project" value="InterPro"/>
</dbReference>
<dbReference type="OrthoDB" id="361039at2759"/>
<dbReference type="GO" id="GO:0051123">
    <property type="term" value="P:RNA polymerase II preinitiation complex assembly"/>
    <property type="evidence" value="ECO:0007669"/>
    <property type="project" value="TreeGrafter"/>
</dbReference>
<keyword evidence="4" id="KW-0804">Transcription</keyword>
<dbReference type="PANTHER" id="PTHR10221:SF9">
    <property type="entry name" value="TRANSCRIPTION INITIATION FACTOR TFIID SUBUNIT 6"/>
    <property type="match status" value="1"/>
</dbReference>
<gene>
    <name evidence="8" type="ORF">GPECTOR_6g569</name>
</gene>
<dbReference type="GO" id="GO:0016251">
    <property type="term" value="F:RNA polymerase II general transcription initiation factor activity"/>
    <property type="evidence" value="ECO:0007669"/>
    <property type="project" value="InterPro"/>
</dbReference>
<feature type="region of interest" description="Disordered" evidence="6">
    <location>
        <begin position="1"/>
        <end position="34"/>
    </location>
</feature>
<dbReference type="InterPro" id="IPR046344">
    <property type="entry name" value="TAF6_C_sf"/>
</dbReference>
<feature type="region of interest" description="Disordered" evidence="6">
    <location>
        <begin position="420"/>
        <end position="444"/>
    </location>
</feature>
<evidence type="ECO:0000256" key="2">
    <source>
        <dbReference type="ARBA" id="ARBA00007688"/>
    </source>
</evidence>
<dbReference type="GO" id="GO:0000124">
    <property type="term" value="C:SAGA complex"/>
    <property type="evidence" value="ECO:0007669"/>
    <property type="project" value="InterPro"/>
</dbReference>
<comment type="caution">
    <text evidence="8">The sequence shown here is derived from an EMBL/GenBank/DDBJ whole genome shotgun (WGS) entry which is preliminary data.</text>
</comment>
<dbReference type="GO" id="GO:0003713">
    <property type="term" value="F:transcription coactivator activity"/>
    <property type="evidence" value="ECO:0007669"/>
    <property type="project" value="TreeGrafter"/>
</dbReference>
<feature type="compositionally biased region" description="Low complexity" evidence="6">
    <location>
        <begin position="1"/>
        <end position="15"/>
    </location>
</feature>
<accession>A0A150GVC4</accession>
<dbReference type="STRING" id="33097.A0A150GVC4"/>
<name>A0A150GVC4_GONPE</name>
<organism evidence="8 9">
    <name type="scientific">Gonium pectorale</name>
    <name type="common">Green alga</name>
    <dbReference type="NCBI Taxonomy" id="33097"/>
    <lineage>
        <taxon>Eukaryota</taxon>
        <taxon>Viridiplantae</taxon>
        <taxon>Chlorophyta</taxon>
        <taxon>core chlorophytes</taxon>
        <taxon>Chlorophyceae</taxon>
        <taxon>CS clade</taxon>
        <taxon>Chlamydomonadales</taxon>
        <taxon>Volvocaceae</taxon>
        <taxon>Gonium</taxon>
    </lineage>
</organism>
<evidence type="ECO:0000256" key="3">
    <source>
        <dbReference type="ARBA" id="ARBA00023015"/>
    </source>
</evidence>
<evidence type="ECO:0000256" key="1">
    <source>
        <dbReference type="ARBA" id="ARBA00004123"/>
    </source>
</evidence>
<dbReference type="PANTHER" id="PTHR10221">
    <property type="entry name" value="TRANSCRIPTION INITIATION FACTOR TFIID SUBUNIT 6"/>
    <property type="match status" value="1"/>
</dbReference>
<keyword evidence="5" id="KW-0539">Nucleus</keyword>
<evidence type="ECO:0000259" key="7">
    <source>
        <dbReference type="Pfam" id="PF07571"/>
    </source>
</evidence>
<dbReference type="InterPro" id="IPR016024">
    <property type="entry name" value="ARM-type_fold"/>
</dbReference>
<reference evidence="9" key="1">
    <citation type="journal article" date="2016" name="Nat. Commun.">
        <title>The Gonium pectorale genome demonstrates co-option of cell cycle regulation during the evolution of multicellularity.</title>
        <authorList>
            <person name="Hanschen E.R."/>
            <person name="Marriage T.N."/>
            <person name="Ferris P.J."/>
            <person name="Hamaji T."/>
            <person name="Toyoda A."/>
            <person name="Fujiyama A."/>
            <person name="Neme R."/>
            <person name="Noguchi H."/>
            <person name="Minakuchi Y."/>
            <person name="Suzuki M."/>
            <person name="Kawai-Toyooka H."/>
            <person name="Smith D.R."/>
            <person name="Sparks H."/>
            <person name="Anderson J."/>
            <person name="Bakaric R."/>
            <person name="Luria V."/>
            <person name="Karger A."/>
            <person name="Kirschner M.W."/>
            <person name="Durand P.M."/>
            <person name="Michod R.E."/>
            <person name="Nozaki H."/>
            <person name="Olson B.J."/>
        </authorList>
    </citation>
    <scope>NUCLEOTIDE SEQUENCE [LARGE SCALE GENOMIC DNA]</scope>
    <source>
        <strain evidence="9">NIES-2863</strain>
    </source>
</reference>
<dbReference type="AlphaFoldDB" id="A0A150GVC4"/>
<keyword evidence="9" id="KW-1185">Reference proteome</keyword>
<evidence type="ECO:0000313" key="8">
    <source>
        <dbReference type="EMBL" id="KXZ53652.1"/>
    </source>
</evidence>
<evidence type="ECO:0000256" key="5">
    <source>
        <dbReference type="ARBA" id="ARBA00023242"/>
    </source>
</evidence>
<dbReference type="Gene3D" id="1.25.40.770">
    <property type="entry name" value="TAF6, C-terminal HEAT repeat domain"/>
    <property type="match status" value="1"/>
</dbReference>
<comment type="subcellular location">
    <subcellularLocation>
        <location evidence="1">Nucleus</location>
    </subcellularLocation>
</comment>
<feature type="domain" description="TAF6 C-terminal HEAT repeat" evidence="7">
    <location>
        <begin position="100"/>
        <end position="255"/>
    </location>
</feature>
<sequence>MIPPNVGAAAASPAAGGVGSADGTSPVGSTAGAGGERVALPVQHILSEEMQRLLEQYKQILAAPVAPPATGGNNETLWGSVDEGAGGAASSAAPLVLSPMQRAVLTSMQTDPGMQQLLPYLTQHIGAEVAAGLRHLPRLHMVLRILQALLLNPAVQLEPYLGALMPPLLTCLMAKSLGPSPAADHWALRDAAAVLLARLCNRFGEPYYSLQVKVSKQLLRTLLDGSKPLPSHYGAIVGLAALGHNTVRLLLLPQLEPYITALRPSLGEREGPGAGDKDEPGQRREGLRLYEARRVAGALTAAASAAVYDRLLTAASEGLPLQLFRAMGRARGGLMALKGNKAGDAAGSAPSALGAVTQAALPAPQPLGYTPVPTPPSDPRLDAVWAHLVSRNGSVQATVDSIAANPSDPDTVTKLVSLRSLASDPSRKGHDQTSRAVPPSRNPRDILAESWREDADLGDTVWALGELLGPGFTARLPQPSWLASINL</sequence>
<protein>
    <recommendedName>
        <fullName evidence="7">TAF6 C-terminal HEAT repeat domain-containing protein</fullName>
    </recommendedName>
</protein>
<evidence type="ECO:0000313" key="9">
    <source>
        <dbReference type="Proteomes" id="UP000075714"/>
    </source>
</evidence>
<dbReference type="CDD" id="cd08050">
    <property type="entry name" value="TAF6C"/>
    <property type="match status" value="1"/>
</dbReference>
<keyword evidence="3" id="KW-0805">Transcription regulation</keyword>
<dbReference type="GO" id="GO:0005669">
    <property type="term" value="C:transcription factor TFIID complex"/>
    <property type="evidence" value="ECO:0007669"/>
    <property type="project" value="InterPro"/>
</dbReference>
<dbReference type="SUPFAM" id="SSF48371">
    <property type="entry name" value="ARM repeat"/>
    <property type="match status" value="1"/>
</dbReference>
<evidence type="ECO:0000256" key="6">
    <source>
        <dbReference type="SAM" id="MobiDB-lite"/>
    </source>
</evidence>